<accession>A0A2T2NHR0</accession>
<proteinExistence type="predicted"/>
<protein>
    <submittedName>
        <fullName evidence="1">Uncharacterized protein</fullName>
    </submittedName>
</protein>
<name>A0A2T2NHR0_CORCC</name>
<evidence type="ECO:0000313" key="1">
    <source>
        <dbReference type="EMBL" id="PSN64975.1"/>
    </source>
</evidence>
<reference evidence="1 2" key="1">
    <citation type="journal article" date="2018" name="Front. Microbiol.">
        <title>Genome-Wide Analysis of Corynespora cassiicola Leaf Fall Disease Putative Effectors.</title>
        <authorList>
            <person name="Lopez D."/>
            <person name="Ribeiro S."/>
            <person name="Label P."/>
            <person name="Fumanal B."/>
            <person name="Venisse J.S."/>
            <person name="Kohler A."/>
            <person name="de Oliveira R.R."/>
            <person name="Labutti K."/>
            <person name="Lipzen A."/>
            <person name="Lail K."/>
            <person name="Bauer D."/>
            <person name="Ohm R.A."/>
            <person name="Barry K.W."/>
            <person name="Spatafora J."/>
            <person name="Grigoriev I.V."/>
            <person name="Martin F.M."/>
            <person name="Pujade-Renaud V."/>
        </authorList>
    </citation>
    <scope>NUCLEOTIDE SEQUENCE [LARGE SCALE GENOMIC DNA]</scope>
    <source>
        <strain evidence="1 2">Philippines</strain>
    </source>
</reference>
<sequence length="237" mass="27760">MKTSGEKFELKHALARILLGRHCRACGEFFQLPSQCKPDYISSSKDRWVEVPTFCHHCNPTADTEEAELIRISIYLQDRWIAKMREQNELIPFTSPIGMTAEQRWWWRAVSYTQITCRLSLLQLSDMVRSFFNSPSNTHNAVEFAEFEFTPSAYYKYKHCAFALTMQSGSQWIFDPTGVQFGVEGWPVISRRHWYFSPDKHRQVQVWRRLGDYKSCCRGQLAGPWNPLDESDSEEEP</sequence>
<organism evidence="1 2">
    <name type="scientific">Corynespora cassiicola Philippines</name>
    <dbReference type="NCBI Taxonomy" id="1448308"/>
    <lineage>
        <taxon>Eukaryota</taxon>
        <taxon>Fungi</taxon>
        <taxon>Dikarya</taxon>
        <taxon>Ascomycota</taxon>
        <taxon>Pezizomycotina</taxon>
        <taxon>Dothideomycetes</taxon>
        <taxon>Pleosporomycetidae</taxon>
        <taxon>Pleosporales</taxon>
        <taxon>Corynesporascaceae</taxon>
        <taxon>Corynespora</taxon>
    </lineage>
</organism>
<dbReference type="AlphaFoldDB" id="A0A2T2NHR0"/>
<keyword evidence="2" id="KW-1185">Reference proteome</keyword>
<dbReference type="EMBL" id="KZ678137">
    <property type="protein sequence ID" value="PSN64975.1"/>
    <property type="molecule type" value="Genomic_DNA"/>
</dbReference>
<evidence type="ECO:0000313" key="2">
    <source>
        <dbReference type="Proteomes" id="UP000240883"/>
    </source>
</evidence>
<gene>
    <name evidence="1" type="ORF">BS50DRAFT_635805</name>
</gene>
<dbReference type="Proteomes" id="UP000240883">
    <property type="component" value="Unassembled WGS sequence"/>
</dbReference>
<dbReference type="OrthoDB" id="3791448at2759"/>